<dbReference type="Proteomes" id="UP000636949">
    <property type="component" value="Unassembled WGS sequence"/>
</dbReference>
<evidence type="ECO:0000313" key="2">
    <source>
        <dbReference type="EMBL" id="GGG07633.1"/>
    </source>
</evidence>
<evidence type="ECO:0000313" key="3">
    <source>
        <dbReference type="Proteomes" id="UP000636949"/>
    </source>
</evidence>
<reference evidence="2" key="1">
    <citation type="journal article" date="2014" name="Int. J. Syst. Evol. Microbiol.">
        <title>Complete genome sequence of Corynebacterium casei LMG S-19264T (=DSM 44701T), isolated from a smear-ripened cheese.</title>
        <authorList>
            <consortium name="US DOE Joint Genome Institute (JGI-PGF)"/>
            <person name="Walter F."/>
            <person name="Albersmeier A."/>
            <person name="Kalinowski J."/>
            <person name="Ruckert C."/>
        </authorList>
    </citation>
    <scope>NUCLEOTIDE SEQUENCE</scope>
    <source>
        <strain evidence="2">CGMCC 1.15758</strain>
    </source>
</reference>
<feature type="chain" id="PRO_5035176787" description="Secreted protein" evidence="1">
    <location>
        <begin position="23"/>
        <end position="180"/>
    </location>
</feature>
<feature type="signal peptide" evidence="1">
    <location>
        <begin position="1"/>
        <end position="22"/>
    </location>
</feature>
<organism evidence="2 3">
    <name type="scientific">Cysteiniphilum litorale</name>
    <dbReference type="NCBI Taxonomy" id="2056700"/>
    <lineage>
        <taxon>Bacteria</taxon>
        <taxon>Pseudomonadati</taxon>
        <taxon>Pseudomonadota</taxon>
        <taxon>Gammaproteobacteria</taxon>
        <taxon>Thiotrichales</taxon>
        <taxon>Fastidiosibacteraceae</taxon>
        <taxon>Cysteiniphilum</taxon>
    </lineage>
</organism>
<sequence>MYKRKFLMIAVIGVLSTGFAMAQSSKENCDDKHGGCLLDVSMTGDTAEHQFIIRQTCGQGGAKHKQYALPALDPAYNHGEVYYNYYTHNNSKFTVSSDKSTQVAMDRCKKNGDRIAGGRGELFAYEVIDVTGRKLSYGRQWQVSYAFLPHNDNTFYSYAHCKAIMVDTIAHTWYCTNPRY</sequence>
<accession>A0A8J2Z716</accession>
<dbReference type="RefSeq" id="WP_188618935.1">
    <property type="nucleotide sequence ID" value="NZ_BMJS01000055.1"/>
</dbReference>
<evidence type="ECO:0008006" key="4">
    <source>
        <dbReference type="Google" id="ProtNLM"/>
    </source>
</evidence>
<comment type="caution">
    <text evidence="2">The sequence shown here is derived from an EMBL/GenBank/DDBJ whole genome shotgun (WGS) entry which is preliminary data.</text>
</comment>
<keyword evidence="3" id="KW-1185">Reference proteome</keyword>
<proteinExistence type="predicted"/>
<dbReference type="EMBL" id="BMJS01000055">
    <property type="protein sequence ID" value="GGG07633.1"/>
    <property type="molecule type" value="Genomic_DNA"/>
</dbReference>
<reference evidence="2" key="2">
    <citation type="submission" date="2020-09" db="EMBL/GenBank/DDBJ databases">
        <authorList>
            <person name="Sun Q."/>
            <person name="Zhou Y."/>
        </authorList>
    </citation>
    <scope>NUCLEOTIDE SEQUENCE</scope>
    <source>
        <strain evidence="2">CGMCC 1.15758</strain>
    </source>
</reference>
<name>A0A8J2Z716_9GAMM</name>
<dbReference type="AlphaFoldDB" id="A0A8J2Z716"/>
<evidence type="ECO:0000256" key="1">
    <source>
        <dbReference type="SAM" id="SignalP"/>
    </source>
</evidence>
<protein>
    <recommendedName>
        <fullName evidence="4">Secreted protein</fullName>
    </recommendedName>
</protein>
<gene>
    <name evidence="2" type="ORF">GCM10010995_26470</name>
</gene>
<keyword evidence="1" id="KW-0732">Signal</keyword>